<organism evidence="1 2">
    <name type="scientific">Rotaria magnacalcarata</name>
    <dbReference type="NCBI Taxonomy" id="392030"/>
    <lineage>
        <taxon>Eukaryota</taxon>
        <taxon>Metazoa</taxon>
        <taxon>Spiralia</taxon>
        <taxon>Gnathifera</taxon>
        <taxon>Rotifera</taxon>
        <taxon>Eurotatoria</taxon>
        <taxon>Bdelloidea</taxon>
        <taxon>Philodinida</taxon>
        <taxon>Philodinidae</taxon>
        <taxon>Rotaria</taxon>
    </lineage>
</organism>
<name>A0A816XAQ9_9BILA</name>
<dbReference type="Proteomes" id="UP000663856">
    <property type="component" value="Unassembled WGS sequence"/>
</dbReference>
<protein>
    <submittedName>
        <fullName evidence="1">Uncharacterized protein</fullName>
    </submittedName>
</protein>
<evidence type="ECO:0000313" key="2">
    <source>
        <dbReference type="Proteomes" id="UP000663856"/>
    </source>
</evidence>
<sequence>MMFDLRLIALLTTIYITYRTYGSYHYIDCYRQVFYDSYFTSSYMESSLCFHLCEAPIIYIQQTVCRCSGGGLMHRNRQRDSFCSIPCRKSGDRLMNTIARYGGTETYSAYAEDQFYTRHAHLFEYRIQFSSCELWNNSGYYDTLYVQIDESSLFNRDANQYLCIISEKLNVSDRKIYSTILPYSSCDHYCDNALVDSYVEHKFKCGSLTDSRIWALYHLSDLCSTDSVYMKDYKECLSSHKGYSNICPSSLKYYI</sequence>
<proteinExistence type="predicted"/>
<comment type="caution">
    <text evidence="1">The sequence shown here is derived from an EMBL/GenBank/DDBJ whole genome shotgun (WGS) entry which is preliminary data.</text>
</comment>
<reference evidence="1" key="1">
    <citation type="submission" date="2021-02" db="EMBL/GenBank/DDBJ databases">
        <authorList>
            <person name="Nowell W R."/>
        </authorList>
    </citation>
    <scope>NUCLEOTIDE SEQUENCE</scope>
</reference>
<accession>A0A816XAQ9</accession>
<evidence type="ECO:0000313" key="1">
    <source>
        <dbReference type="EMBL" id="CAF2144732.1"/>
    </source>
</evidence>
<dbReference type="AlphaFoldDB" id="A0A816XAQ9"/>
<gene>
    <name evidence="1" type="ORF">WKI299_LOCUS29052</name>
</gene>
<dbReference type="EMBL" id="CAJNRF010012807">
    <property type="protein sequence ID" value="CAF2144732.1"/>
    <property type="molecule type" value="Genomic_DNA"/>
</dbReference>